<feature type="transmembrane region" description="Helical" evidence="1">
    <location>
        <begin position="20"/>
        <end position="40"/>
    </location>
</feature>
<sequence>MNATIVRLAAQALLGRRRFWLLLALPVLLVGLTVLIAALTDREAAWPLLPGLGYPIVLPLVAVLAASSVLGPEVDDGSIVYLLSKPISRHAVALSKWVVAWAATLVAGAFPLFVAALVAGGGDRAPAMGLAAVVAGTTYSALFLAVSALTRHAVIVSLLFVLIWEGLLGNLLSGVAWLSVAQWGLRIGSEVSAELPDPTNLVWAVLASVVVTVGGVWLAGDRLRSFSLRGED</sequence>
<evidence type="ECO:0000256" key="1">
    <source>
        <dbReference type="SAM" id="Phobius"/>
    </source>
</evidence>
<feature type="transmembrane region" description="Helical" evidence="1">
    <location>
        <begin position="153"/>
        <end position="180"/>
    </location>
</feature>
<dbReference type="EMBL" id="CP075371">
    <property type="protein sequence ID" value="QVT80130.1"/>
    <property type="molecule type" value="Genomic_DNA"/>
</dbReference>
<feature type="transmembrane region" description="Helical" evidence="1">
    <location>
        <begin position="93"/>
        <end position="119"/>
    </location>
</feature>
<organism evidence="2 3">
    <name type="scientific">Nocardioides aquaticus</name>
    <dbReference type="NCBI Taxonomy" id="160826"/>
    <lineage>
        <taxon>Bacteria</taxon>
        <taxon>Bacillati</taxon>
        <taxon>Actinomycetota</taxon>
        <taxon>Actinomycetes</taxon>
        <taxon>Propionibacteriales</taxon>
        <taxon>Nocardioidaceae</taxon>
        <taxon>Nocardioides</taxon>
    </lineage>
</organism>
<keyword evidence="1" id="KW-0812">Transmembrane</keyword>
<protein>
    <recommendedName>
        <fullName evidence="4">ABC transporter permease</fullName>
    </recommendedName>
</protein>
<evidence type="ECO:0008006" key="4">
    <source>
        <dbReference type="Google" id="ProtNLM"/>
    </source>
</evidence>
<reference evidence="2 3" key="1">
    <citation type="submission" date="2021-05" db="EMBL/GenBank/DDBJ databases">
        <title>Complete genome of Nocardioides aquaticus KCTC 9944T isolated from meromictic and hypersaline Ekho Lake, Antarctica.</title>
        <authorList>
            <person name="Hwang K."/>
            <person name="Kim K.M."/>
            <person name="Choe H."/>
        </authorList>
    </citation>
    <scope>NUCLEOTIDE SEQUENCE [LARGE SCALE GENOMIC DNA]</scope>
    <source>
        <strain evidence="2 3">KCTC 9944</strain>
    </source>
</reference>
<dbReference type="PANTHER" id="PTHR37305:SF1">
    <property type="entry name" value="MEMBRANE PROTEIN"/>
    <property type="match status" value="1"/>
</dbReference>
<name>A0ABX8EHY5_9ACTN</name>
<dbReference type="Proteomes" id="UP000679307">
    <property type="component" value="Chromosome"/>
</dbReference>
<dbReference type="RefSeq" id="WP_214055734.1">
    <property type="nucleotide sequence ID" value="NZ_BAAAHS010000021.1"/>
</dbReference>
<keyword evidence="1" id="KW-1133">Transmembrane helix</keyword>
<feature type="transmembrane region" description="Helical" evidence="1">
    <location>
        <begin position="125"/>
        <end position="146"/>
    </location>
</feature>
<accession>A0ABX8EHY5</accession>
<evidence type="ECO:0000313" key="3">
    <source>
        <dbReference type="Proteomes" id="UP000679307"/>
    </source>
</evidence>
<feature type="transmembrane region" description="Helical" evidence="1">
    <location>
        <begin position="52"/>
        <end position="72"/>
    </location>
</feature>
<dbReference type="Pfam" id="PF12679">
    <property type="entry name" value="ABC2_membrane_2"/>
    <property type="match status" value="1"/>
</dbReference>
<proteinExistence type="predicted"/>
<keyword evidence="3" id="KW-1185">Reference proteome</keyword>
<gene>
    <name evidence="2" type="ORF">ENKNEFLB_02521</name>
</gene>
<keyword evidence="1" id="KW-0472">Membrane</keyword>
<evidence type="ECO:0000313" key="2">
    <source>
        <dbReference type="EMBL" id="QVT80130.1"/>
    </source>
</evidence>
<dbReference type="PANTHER" id="PTHR37305">
    <property type="entry name" value="INTEGRAL MEMBRANE PROTEIN-RELATED"/>
    <property type="match status" value="1"/>
</dbReference>
<feature type="transmembrane region" description="Helical" evidence="1">
    <location>
        <begin position="200"/>
        <end position="219"/>
    </location>
</feature>